<evidence type="ECO:0000256" key="2">
    <source>
        <dbReference type="ARBA" id="ARBA00022578"/>
    </source>
</evidence>
<evidence type="ECO:0000256" key="5">
    <source>
        <dbReference type="SAM" id="MobiDB-lite"/>
    </source>
</evidence>
<dbReference type="Pfam" id="PF05598">
    <property type="entry name" value="DUF772"/>
    <property type="match status" value="1"/>
</dbReference>
<dbReference type="PANTHER" id="PTHR35604:SF2">
    <property type="entry name" value="TRANSPOSASE INSH FOR INSERTION SEQUENCE ELEMENT IS5A-RELATED"/>
    <property type="match status" value="1"/>
</dbReference>
<evidence type="ECO:0000259" key="6">
    <source>
        <dbReference type="Pfam" id="PF05598"/>
    </source>
</evidence>
<comment type="similarity">
    <text evidence="1">Belongs to the transposase 11 family.</text>
</comment>
<dbReference type="EMBL" id="AGVV01000208">
    <property type="protein sequence ID" value="EHK73246.1"/>
    <property type="molecule type" value="Genomic_DNA"/>
</dbReference>
<feature type="non-terminal residue" evidence="7">
    <location>
        <position position="270"/>
    </location>
</feature>
<evidence type="ECO:0000313" key="8">
    <source>
        <dbReference type="Proteomes" id="UP000004038"/>
    </source>
</evidence>
<keyword evidence="2" id="KW-0815">Transposition</keyword>
<evidence type="ECO:0000256" key="4">
    <source>
        <dbReference type="ARBA" id="ARBA00023172"/>
    </source>
</evidence>
<gene>
    <name evidence="7" type="ORF">SM0020_35007</name>
</gene>
<feature type="non-terminal residue" evidence="7">
    <location>
        <position position="1"/>
    </location>
</feature>
<feature type="domain" description="Transposase InsH N-terminal" evidence="6">
    <location>
        <begin position="1"/>
        <end position="41"/>
    </location>
</feature>
<dbReference type="GO" id="GO:0006310">
    <property type="term" value="P:DNA recombination"/>
    <property type="evidence" value="ECO:0007669"/>
    <property type="project" value="UniProtKB-KW"/>
</dbReference>
<feature type="region of interest" description="Disordered" evidence="5">
    <location>
        <begin position="247"/>
        <end position="270"/>
    </location>
</feature>
<evidence type="ECO:0000256" key="3">
    <source>
        <dbReference type="ARBA" id="ARBA00023125"/>
    </source>
</evidence>
<organism evidence="7 8">
    <name type="scientific">Sinorhizobium meliloti CCNWSX0020</name>
    <dbReference type="NCBI Taxonomy" id="1107881"/>
    <lineage>
        <taxon>Bacteria</taxon>
        <taxon>Pseudomonadati</taxon>
        <taxon>Pseudomonadota</taxon>
        <taxon>Alphaproteobacteria</taxon>
        <taxon>Hyphomicrobiales</taxon>
        <taxon>Rhizobiaceae</taxon>
        <taxon>Sinorhizobium/Ensifer group</taxon>
        <taxon>Sinorhizobium</taxon>
    </lineage>
</organism>
<dbReference type="GO" id="GO:0003677">
    <property type="term" value="F:DNA binding"/>
    <property type="evidence" value="ECO:0007669"/>
    <property type="project" value="UniProtKB-KW"/>
</dbReference>
<dbReference type="AlphaFoldDB" id="H0GBS2"/>
<feature type="region of interest" description="Disordered" evidence="5">
    <location>
        <begin position="87"/>
        <end position="134"/>
    </location>
</feature>
<protein>
    <submittedName>
        <fullName evidence="7">Transposase IS4 family protein</fullName>
    </submittedName>
</protein>
<keyword evidence="3" id="KW-0238">DNA-binding</keyword>
<accession>H0GBS2</accession>
<evidence type="ECO:0000256" key="1">
    <source>
        <dbReference type="ARBA" id="ARBA00010075"/>
    </source>
</evidence>
<dbReference type="InterPro" id="IPR008490">
    <property type="entry name" value="Transposase_InsH_N"/>
</dbReference>
<dbReference type="GO" id="GO:0032196">
    <property type="term" value="P:transposition"/>
    <property type="evidence" value="ECO:0007669"/>
    <property type="project" value="UniProtKB-KW"/>
</dbReference>
<evidence type="ECO:0000313" key="7">
    <source>
        <dbReference type="EMBL" id="EHK73246.1"/>
    </source>
</evidence>
<sequence length="270" mass="30081">IRSERLLMERLEYDLLFRWFVGLGIDDPAWDHSVFSKNRDRLLEGDIAAKFLVAILSQPKVKRLLSTDHFSVDGTLIEAWASIKSFKPKDDPRGDHGEPPSNAGGRNKEADFHGERRSNETHASTTDPDAKLYRKGKGKEAKLCFMGHGLMENRHGLLVDACLTEASGYAERVAALHMIGPFTERTQAITLGADKAYDTKDFVKDLRSIKVTPHVTQNINGRRSAIDGRTTCHSGYRVSLRIRKRIEEGRSAGSKPSPGRIRRSSVAATA</sequence>
<feature type="compositionally biased region" description="Basic and acidic residues" evidence="5">
    <location>
        <begin position="87"/>
        <end position="98"/>
    </location>
</feature>
<dbReference type="InterPro" id="IPR047959">
    <property type="entry name" value="Transpos_IS5"/>
</dbReference>
<dbReference type="NCBIfam" id="NF033581">
    <property type="entry name" value="transpos_IS5_4"/>
    <property type="match status" value="1"/>
</dbReference>
<reference evidence="7 8" key="1">
    <citation type="journal article" date="2012" name="J. Bacteriol.">
        <title>Draft Genome Sequence of Sinorhizobium meliloti CCNWSX0020, a Nitrogen-Fixing Symbiont with Copper Tolerance Capability Isolated from Lead-Zinc Mine Tailings.</title>
        <authorList>
            <person name="Li Z."/>
            <person name="Ma Z."/>
            <person name="Hao X."/>
            <person name="Wei G."/>
        </authorList>
    </citation>
    <scope>NUCLEOTIDE SEQUENCE [LARGE SCALE GENOMIC DNA]</scope>
    <source>
        <strain evidence="7 8">CCNWSX0020</strain>
    </source>
</reference>
<keyword evidence="4" id="KW-0233">DNA recombination</keyword>
<feature type="compositionally biased region" description="Basic and acidic residues" evidence="5">
    <location>
        <begin position="106"/>
        <end position="120"/>
    </location>
</feature>
<name>H0GBS2_RHIML</name>
<proteinExistence type="inferred from homology"/>
<dbReference type="Proteomes" id="UP000004038">
    <property type="component" value="Unassembled WGS sequence"/>
</dbReference>
<dbReference type="PANTHER" id="PTHR35604">
    <property type="entry name" value="TRANSPOSASE INSH FOR INSERTION SEQUENCE ELEMENT IS5A-RELATED"/>
    <property type="match status" value="1"/>
</dbReference>